<dbReference type="EMBL" id="NHRT01000001">
    <property type="protein sequence ID" value="OWP25097.1"/>
    <property type="molecule type" value="Genomic_DNA"/>
</dbReference>
<dbReference type="InterPro" id="IPR002789">
    <property type="entry name" value="HerA_central"/>
</dbReference>
<dbReference type="AlphaFoldDB" id="A0A246EEQ3"/>
<accession>A0A246EEQ3</accession>
<organism evidence="3 4">
    <name type="scientific">Fusobacterium nucleatum subsp. polymorphum</name>
    <name type="common">Fusobacterium polymorphum</name>
    <dbReference type="NCBI Taxonomy" id="76857"/>
    <lineage>
        <taxon>Bacteria</taxon>
        <taxon>Fusobacteriati</taxon>
        <taxon>Fusobacteriota</taxon>
        <taxon>Fusobacteriia</taxon>
        <taxon>Fusobacteriales</taxon>
        <taxon>Fusobacteriaceae</taxon>
        <taxon>Fusobacterium</taxon>
    </lineage>
</organism>
<proteinExistence type="predicted"/>
<dbReference type="Gene3D" id="3.40.50.300">
    <property type="entry name" value="P-loop containing nucleotide triphosphate hydrolases"/>
    <property type="match status" value="2"/>
</dbReference>
<gene>
    <name evidence="3" type="ORF">CA839_03620</name>
</gene>
<dbReference type="PANTHER" id="PTHR42957:SF1">
    <property type="entry name" value="HELICASE MJ1565-RELATED"/>
    <property type="match status" value="1"/>
</dbReference>
<evidence type="ECO:0000313" key="3">
    <source>
        <dbReference type="EMBL" id="OWP25097.1"/>
    </source>
</evidence>
<dbReference type="PANTHER" id="PTHR42957">
    <property type="entry name" value="HELICASE MJ1565-RELATED"/>
    <property type="match status" value="1"/>
</dbReference>
<dbReference type="Pfam" id="PF01935">
    <property type="entry name" value="DUF87"/>
    <property type="match status" value="1"/>
</dbReference>
<feature type="region of interest" description="Disordered" evidence="1">
    <location>
        <begin position="324"/>
        <end position="369"/>
    </location>
</feature>
<dbReference type="InterPro" id="IPR008571">
    <property type="entry name" value="HerA-like"/>
</dbReference>
<dbReference type="Proteomes" id="UP000197470">
    <property type="component" value="Unassembled WGS sequence"/>
</dbReference>
<protein>
    <recommendedName>
        <fullName evidence="2">Helicase HerA central domain-containing protein</fullName>
    </recommendedName>
</protein>
<feature type="compositionally biased region" description="Low complexity" evidence="1">
    <location>
        <begin position="348"/>
        <end position="367"/>
    </location>
</feature>
<feature type="domain" description="Helicase HerA central" evidence="2">
    <location>
        <begin position="536"/>
        <end position="764"/>
    </location>
</feature>
<evidence type="ECO:0000259" key="2">
    <source>
        <dbReference type="Pfam" id="PF01935"/>
    </source>
</evidence>
<reference evidence="3 4" key="1">
    <citation type="submission" date="2017-05" db="EMBL/GenBank/DDBJ databases">
        <title>Genome sequencing of Fusobacterium nucleatum subsp. polymorphum KCOM 1001 (=ChDC F119).</title>
        <authorList>
            <person name="Kook J.-K."/>
            <person name="Park S.-N."/>
            <person name="Lim Y.K."/>
            <person name="Roh H."/>
        </authorList>
    </citation>
    <scope>NUCLEOTIDE SEQUENCE [LARGE SCALE GENOMIC DNA]</scope>
    <source>
        <strain evidence="3 4">KCOM 1001</strain>
    </source>
</reference>
<comment type="caution">
    <text evidence="3">The sequence shown here is derived from an EMBL/GenBank/DDBJ whole genome shotgun (WGS) entry which is preliminary data.</text>
</comment>
<name>A0A246EEQ3_FUSNP</name>
<evidence type="ECO:0000256" key="1">
    <source>
        <dbReference type="SAM" id="MobiDB-lite"/>
    </source>
</evidence>
<evidence type="ECO:0000313" key="4">
    <source>
        <dbReference type="Proteomes" id="UP000197470"/>
    </source>
</evidence>
<dbReference type="SUPFAM" id="SSF52540">
    <property type="entry name" value="P-loop containing nucleoside triphosphate hydrolases"/>
    <property type="match status" value="1"/>
</dbReference>
<sequence length="1077" mass="120531">MMSELITMEHKELKQLSINIENSLKLVDDIVLKNYISSLEELEIIPLDEGLKKNNIDRIRLFNITKMVYKKDEASSYKLASIFNAVANTNSSLITIVNSDGKDTKFYLGIRTLIENYSPTTSFEVLEKSIQGQFPGIKLEALRYDKIKNLLKNIDSKSVASVSCVANNKNKDFVDNNKYLQGLEKLALAMQGEKYSAIIIANPLSQNELNNVRKSYEDIYTSIAPLSNVTLNYGKNLTLTDTHSTSDAKTYGTNKGGNKTFTENESINENIGEVVSVSKQSTKSKVASILGGALGVVGALSGGAIGGAVGGLIGSGISTAFSENITRTSGGGSKTKGFSATEGETWGESESNSRTESNSKANSSSDSQGIQFNKQNKSILTMLERIDNQLKRVNEFESLGMWECAAYFLSPSLNTSMVGAATYKSLMTGENTGLEVSAINSWSEPLGEEFGKNALVTDYVRNLIHPKFIYRNNFKTDIIVSPASLVSSNELAIHMGLPRNSVPGFPVVEHVDFGKEVVKYHSDNKNEIISLGNIFNMGKVLEENKVSLDLESLSMHTFISGATGSGKSNAIYHLLDKLIFQDIKFMVIEPAKGEYKKVLGHMKDVTVFGTNPNLTELLHINPFRFPKEIHVLEHIDRLIEIFNVCWPMYAAMPAILKEAIIQSYKKCGWDLDLSVNLENDDFFPTFIDLLEELKNVIRLSEYSEEVKANYVGSLTTRVKSLTNGLNGQIFSSREINNKILFDTNVIVDLSRIGSQETKSLLMGILIMRLSEYRMSTSRSSNRKLHHITVLEEAHNILRAKNSISSVEGSNVAEKAVEMISNAIAEMRTYGEGFIIADQSPSAVDISAIRNTNTKIIMRLPEENDRKIAGKSAALKDEQINEIAKLPKGVAVVYQNDWIEAVLCKIDKFKDEEKEYIYKDEKTYNEKKKINSILINFILNNRLDSPDRINEKEVKDAIENFEGSTQLKIELLSLLKNYKKNGKIKLWEDDIEKENLLRQSILIKNILDLDDVVKEFKNKIFSIQEPDYILNTLIAQKIENFNTNILLAIKECLVRSYVDINRNISELEFDILRKNIVQ</sequence>
<dbReference type="InterPro" id="IPR027417">
    <property type="entry name" value="P-loop_NTPase"/>
</dbReference>